<keyword evidence="3 5" id="KW-0378">Hydrolase</keyword>
<evidence type="ECO:0000256" key="2">
    <source>
        <dbReference type="ARBA" id="ARBA00022729"/>
    </source>
</evidence>
<dbReference type="PROSITE" id="PS00512">
    <property type="entry name" value="ALPHA_GALACTOSIDASE"/>
    <property type="match status" value="1"/>
</dbReference>
<dbReference type="SUPFAM" id="SSF51445">
    <property type="entry name" value="(Trans)glycosidases"/>
    <property type="match status" value="1"/>
</dbReference>
<dbReference type="PANTHER" id="PTHR11452">
    <property type="entry name" value="ALPHA-GALACTOSIDASE/ALPHA-N-ACETYLGALACTOSAMINIDASE"/>
    <property type="match status" value="1"/>
</dbReference>
<dbReference type="Pfam" id="PF17801">
    <property type="entry name" value="Melibiase_C"/>
    <property type="match status" value="1"/>
</dbReference>
<dbReference type="InterPro" id="IPR041233">
    <property type="entry name" value="Melibiase_C"/>
</dbReference>
<evidence type="ECO:0000313" key="9">
    <source>
        <dbReference type="Proteomes" id="UP000199206"/>
    </source>
</evidence>
<dbReference type="SUPFAM" id="SSF51011">
    <property type="entry name" value="Glycosyl hydrolase domain"/>
    <property type="match status" value="1"/>
</dbReference>
<dbReference type="AlphaFoldDB" id="A0A1H8IKE8"/>
<protein>
    <recommendedName>
        <fullName evidence="5">Alpha-galactosidase</fullName>
        <ecNumber evidence="5">3.2.1.22</ecNumber>
    </recommendedName>
    <alternativeName>
        <fullName evidence="5">Melibiase</fullName>
    </alternativeName>
</protein>
<dbReference type="InterPro" id="IPR017853">
    <property type="entry name" value="GH"/>
</dbReference>
<reference evidence="9" key="1">
    <citation type="submission" date="2016-10" db="EMBL/GenBank/DDBJ databases">
        <authorList>
            <person name="Varghese N."/>
            <person name="Submissions S."/>
        </authorList>
    </citation>
    <scope>NUCLEOTIDE SEQUENCE [LARGE SCALE GENOMIC DNA]</scope>
    <source>
        <strain evidence="9">S6-262</strain>
    </source>
</reference>
<dbReference type="FunFam" id="3.20.20.70:FF:000197">
    <property type="entry name" value="Alpha-galactosidase"/>
    <property type="match status" value="1"/>
</dbReference>
<dbReference type="STRING" id="1166340.SAMN05192583_3301"/>
<dbReference type="OrthoDB" id="9807519at2"/>
<evidence type="ECO:0000256" key="4">
    <source>
        <dbReference type="ARBA" id="ARBA00023295"/>
    </source>
</evidence>
<evidence type="ECO:0000259" key="7">
    <source>
        <dbReference type="Pfam" id="PF17801"/>
    </source>
</evidence>
<name>A0A1H8IKE8_9SPHN</name>
<dbReference type="CDD" id="cd14792">
    <property type="entry name" value="GH27"/>
    <property type="match status" value="1"/>
</dbReference>
<dbReference type="GO" id="GO:0004557">
    <property type="term" value="F:alpha-galactosidase activity"/>
    <property type="evidence" value="ECO:0007669"/>
    <property type="project" value="UniProtKB-EC"/>
</dbReference>
<feature type="chain" id="PRO_5011657382" description="Alpha-galactosidase" evidence="6">
    <location>
        <begin position="22"/>
        <end position="503"/>
    </location>
</feature>
<dbReference type="InterPro" id="IPR000111">
    <property type="entry name" value="Glyco_hydro_27/36_CS"/>
</dbReference>
<dbReference type="EMBL" id="FOCF01000010">
    <property type="protein sequence ID" value="SEN68367.1"/>
    <property type="molecule type" value="Genomic_DNA"/>
</dbReference>
<evidence type="ECO:0000313" key="8">
    <source>
        <dbReference type="EMBL" id="SEN68367.1"/>
    </source>
</evidence>
<sequence length="503" mass="55291">MRMLLAGLCLLASMLSVPASAATRAAGVWLFTAKPSFPGVTMMQVATDGGTVRGTVTTKWYGPMRMQNAVLRGNTLSFDLRNLNDKERPTRRWTARFAADRVTLTGGIWYSHVVQAGRRGSLEEGERRAFVFAPELPPLGTLPPDNLARTPPMGWSSWNKFAERIDDRTIRAIADAMVATGLRDAGYTYVNIDDGWQGTRDAAGVLHPNAKFPDMKALADYVHAKGLKLGIYSSPGPRTCAGYEGSYGHVQQDARTFAEWGVDYLKYDLCSGEWFYDTADTVKRTYYEMGAALRATGRQIIYSLCQYGRFDVASWGRSVGGHLWRTTGDITDDYKTMADIGFVRNPKFPHAGPGGWNDPDMLEIGNGGMSDDEYRTHITLWAMQAAPLIMGHDVRLTSPGAKALLQNRAVIAIDQDHRGLQGRVIREDGDLAIWRKDLVGGEVALAMFNRGTQPITAVVHPEDAGLSSIATAYDLWGEAAVTRTTDPITVVPHGVVLLRVRDQ</sequence>
<dbReference type="Proteomes" id="UP000199206">
    <property type="component" value="Unassembled WGS sequence"/>
</dbReference>
<dbReference type="Pfam" id="PF16499">
    <property type="entry name" value="Melibiase_2"/>
    <property type="match status" value="1"/>
</dbReference>
<keyword evidence="4 5" id="KW-0326">Glycosidase</keyword>
<keyword evidence="9" id="KW-1185">Reference proteome</keyword>
<dbReference type="PRINTS" id="PR00740">
    <property type="entry name" value="GLHYDRLASE27"/>
</dbReference>
<proteinExistence type="inferred from homology"/>
<keyword evidence="2 6" id="KW-0732">Signal</keyword>
<comment type="catalytic activity">
    <reaction evidence="5">
        <text>Hydrolysis of terminal, non-reducing alpha-D-galactose residues in alpha-D-galactosides, including galactose oligosaccharides, galactomannans and galactolipids.</text>
        <dbReference type="EC" id="3.2.1.22"/>
    </reaction>
</comment>
<feature type="domain" description="Alpha galactosidase C-terminal" evidence="7">
    <location>
        <begin position="428"/>
        <end position="500"/>
    </location>
</feature>
<comment type="similarity">
    <text evidence="1 5">Belongs to the glycosyl hydrolase 27 family.</text>
</comment>
<evidence type="ECO:0000256" key="6">
    <source>
        <dbReference type="SAM" id="SignalP"/>
    </source>
</evidence>
<dbReference type="InterPro" id="IPR013780">
    <property type="entry name" value="Glyco_hydro_b"/>
</dbReference>
<dbReference type="GO" id="GO:0005975">
    <property type="term" value="P:carbohydrate metabolic process"/>
    <property type="evidence" value="ECO:0007669"/>
    <property type="project" value="InterPro"/>
</dbReference>
<organism evidence="8 9">
    <name type="scientific">Sphingomonas gellani</name>
    <dbReference type="NCBI Taxonomy" id="1166340"/>
    <lineage>
        <taxon>Bacteria</taxon>
        <taxon>Pseudomonadati</taxon>
        <taxon>Pseudomonadota</taxon>
        <taxon>Alphaproteobacteria</taxon>
        <taxon>Sphingomonadales</taxon>
        <taxon>Sphingomonadaceae</taxon>
        <taxon>Sphingomonas</taxon>
    </lineage>
</organism>
<accession>A0A1H8IKE8</accession>
<evidence type="ECO:0000256" key="5">
    <source>
        <dbReference type="RuleBase" id="RU361168"/>
    </source>
</evidence>
<evidence type="ECO:0000256" key="1">
    <source>
        <dbReference type="ARBA" id="ARBA00009743"/>
    </source>
</evidence>
<dbReference type="Gene3D" id="2.60.40.1180">
    <property type="entry name" value="Golgi alpha-mannosidase II"/>
    <property type="match status" value="1"/>
</dbReference>
<keyword evidence="5" id="KW-1015">Disulfide bond</keyword>
<dbReference type="InterPro" id="IPR002241">
    <property type="entry name" value="Glyco_hydro_27"/>
</dbReference>
<dbReference type="EC" id="3.2.1.22" evidence="5"/>
<dbReference type="InterPro" id="IPR013785">
    <property type="entry name" value="Aldolase_TIM"/>
</dbReference>
<evidence type="ECO:0000256" key="3">
    <source>
        <dbReference type="ARBA" id="ARBA00022801"/>
    </source>
</evidence>
<dbReference type="PANTHER" id="PTHR11452:SF75">
    <property type="entry name" value="ALPHA-GALACTOSIDASE MEL1"/>
    <property type="match status" value="1"/>
</dbReference>
<dbReference type="RefSeq" id="WP_093666814.1">
    <property type="nucleotide sequence ID" value="NZ_FOCF01000010.1"/>
</dbReference>
<gene>
    <name evidence="8" type="ORF">SAMN05192583_3301</name>
</gene>
<feature type="signal peptide" evidence="6">
    <location>
        <begin position="1"/>
        <end position="21"/>
    </location>
</feature>
<dbReference type="Gene3D" id="3.20.20.70">
    <property type="entry name" value="Aldolase class I"/>
    <property type="match status" value="1"/>
</dbReference>